<organism evidence="1 2">
    <name type="scientific">Ixodes persulcatus</name>
    <name type="common">Taiga tick</name>
    <dbReference type="NCBI Taxonomy" id="34615"/>
    <lineage>
        <taxon>Eukaryota</taxon>
        <taxon>Metazoa</taxon>
        <taxon>Ecdysozoa</taxon>
        <taxon>Arthropoda</taxon>
        <taxon>Chelicerata</taxon>
        <taxon>Arachnida</taxon>
        <taxon>Acari</taxon>
        <taxon>Parasitiformes</taxon>
        <taxon>Ixodida</taxon>
        <taxon>Ixodoidea</taxon>
        <taxon>Ixodidae</taxon>
        <taxon>Ixodinae</taxon>
        <taxon>Ixodes</taxon>
    </lineage>
</organism>
<dbReference type="Proteomes" id="UP000805193">
    <property type="component" value="Unassembled WGS sequence"/>
</dbReference>
<gene>
    <name evidence="1" type="ORF">HPB47_000375</name>
</gene>
<evidence type="ECO:0000313" key="1">
    <source>
        <dbReference type="EMBL" id="KAG0423884.1"/>
    </source>
</evidence>
<protein>
    <submittedName>
        <fullName evidence="1">Uncharacterized protein</fullName>
    </submittedName>
</protein>
<reference evidence="1 2" key="1">
    <citation type="journal article" date="2020" name="Cell">
        <title>Large-Scale Comparative Analyses of Tick Genomes Elucidate Their Genetic Diversity and Vector Capacities.</title>
        <authorList>
            <consortium name="Tick Genome and Microbiome Consortium (TIGMIC)"/>
            <person name="Jia N."/>
            <person name="Wang J."/>
            <person name="Shi W."/>
            <person name="Du L."/>
            <person name="Sun Y."/>
            <person name="Zhan W."/>
            <person name="Jiang J.F."/>
            <person name="Wang Q."/>
            <person name="Zhang B."/>
            <person name="Ji P."/>
            <person name="Bell-Sakyi L."/>
            <person name="Cui X.M."/>
            <person name="Yuan T.T."/>
            <person name="Jiang B.G."/>
            <person name="Yang W.F."/>
            <person name="Lam T.T."/>
            <person name="Chang Q.C."/>
            <person name="Ding S.J."/>
            <person name="Wang X.J."/>
            <person name="Zhu J.G."/>
            <person name="Ruan X.D."/>
            <person name="Zhao L."/>
            <person name="Wei J.T."/>
            <person name="Ye R.Z."/>
            <person name="Que T.C."/>
            <person name="Du C.H."/>
            <person name="Zhou Y.H."/>
            <person name="Cheng J.X."/>
            <person name="Dai P.F."/>
            <person name="Guo W.B."/>
            <person name="Han X.H."/>
            <person name="Huang E.J."/>
            <person name="Li L.F."/>
            <person name="Wei W."/>
            <person name="Gao Y.C."/>
            <person name="Liu J.Z."/>
            <person name="Shao H.Z."/>
            <person name="Wang X."/>
            <person name="Wang C.C."/>
            <person name="Yang T.C."/>
            <person name="Huo Q.B."/>
            <person name="Li W."/>
            <person name="Chen H.Y."/>
            <person name="Chen S.E."/>
            <person name="Zhou L.G."/>
            <person name="Ni X.B."/>
            <person name="Tian J.H."/>
            <person name="Sheng Y."/>
            <person name="Liu T."/>
            <person name="Pan Y.S."/>
            <person name="Xia L.Y."/>
            <person name="Li J."/>
            <person name="Zhao F."/>
            <person name="Cao W.C."/>
        </authorList>
    </citation>
    <scope>NUCLEOTIDE SEQUENCE [LARGE SCALE GENOMIC DNA]</scope>
    <source>
        <strain evidence="1">Iper-2018</strain>
    </source>
</reference>
<name>A0AC60PSQ5_IXOPE</name>
<evidence type="ECO:0000313" key="2">
    <source>
        <dbReference type="Proteomes" id="UP000805193"/>
    </source>
</evidence>
<accession>A0AC60PSQ5</accession>
<comment type="caution">
    <text evidence="1">The sequence shown here is derived from an EMBL/GenBank/DDBJ whole genome shotgun (WGS) entry which is preliminary data.</text>
</comment>
<dbReference type="EMBL" id="JABSTQ010010044">
    <property type="protein sequence ID" value="KAG0423884.1"/>
    <property type="molecule type" value="Genomic_DNA"/>
</dbReference>
<keyword evidence="2" id="KW-1185">Reference proteome</keyword>
<proteinExistence type="predicted"/>
<sequence>MQIVFCMSYEQCDPGFRELVSTKLVSDLFRPTSHAQVPTSLRRPRIRADAKQLAELAHGRANGSRPRITTRETHASALPADTSQAARAARASFNCGTVFGASSRVGVQEDGMPDPAVGDAFRGRQAASACTARLGNDLRGGATFPSSSRRAGVPLTRRTSAGEAHTRKDDPWKPVLRFGWLYVVSPCYESYDEPPRKLRAGTYGVLPEIPQIQNLIDNQVFLVTFARGHSQVSRDS</sequence>